<dbReference type="Proteomes" id="UP000315648">
    <property type="component" value="Unassembled WGS sequence"/>
</dbReference>
<reference evidence="1 2" key="1">
    <citation type="submission" date="2019-07" db="EMBL/GenBank/DDBJ databases">
        <title>Description of 53C-WASEF.</title>
        <authorList>
            <person name="Pitt A."/>
            <person name="Hahn M.W."/>
        </authorList>
    </citation>
    <scope>NUCLEOTIDE SEQUENCE [LARGE SCALE GENOMIC DNA]</scope>
    <source>
        <strain evidence="1 2">53C-WASEF</strain>
    </source>
</reference>
<gene>
    <name evidence="1" type="ORF">FPL22_16360</name>
</gene>
<evidence type="ECO:0000313" key="1">
    <source>
        <dbReference type="EMBL" id="TSJ75831.1"/>
    </source>
</evidence>
<proteinExistence type="predicted"/>
<protein>
    <submittedName>
        <fullName evidence="1">DUF3892 domain-containing protein</fullName>
    </submittedName>
</protein>
<accession>A0A556QGT1</accession>
<dbReference type="InterPro" id="IPR024997">
    <property type="entry name" value="DUF3892"/>
</dbReference>
<dbReference type="Pfam" id="PF13031">
    <property type="entry name" value="DUF3892"/>
    <property type="match status" value="1"/>
</dbReference>
<dbReference type="AlphaFoldDB" id="A0A556QGT1"/>
<sequence length="117" mass="13015">MARIHNRRTVSTVNRAYSRDPLERIESIAGVNSDLTRWSFSQSAAIERIEAGTDAFTIKSGGEIIKVVVHVQGGEKYLQSEREKTHPDDLIHLTVAQIASDEQAVAAVSQTGRRTRR</sequence>
<dbReference type="EMBL" id="VMBG01000003">
    <property type="protein sequence ID" value="TSJ75831.1"/>
    <property type="molecule type" value="Genomic_DNA"/>
</dbReference>
<dbReference type="OrthoDB" id="826539at2"/>
<evidence type="ECO:0000313" key="2">
    <source>
        <dbReference type="Proteomes" id="UP000315648"/>
    </source>
</evidence>
<dbReference type="RefSeq" id="WP_144354104.1">
    <property type="nucleotide sequence ID" value="NZ_CBCRVV010000004.1"/>
</dbReference>
<keyword evidence="2" id="KW-1185">Reference proteome</keyword>
<name>A0A556QGT1_9BACT</name>
<comment type="caution">
    <text evidence="1">The sequence shown here is derived from an EMBL/GenBank/DDBJ whole genome shotgun (WGS) entry which is preliminary data.</text>
</comment>
<organism evidence="1 2">
    <name type="scientific">Rariglobus hedericola</name>
    <dbReference type="NCBI Taxonomy" id="2597822"/>
    <lineage>
        <taxon>Bacteria</taxon>
        <taxon>Pseudomonadati</taxon>
        <taxon>Verrucomicrobiota</taxon>
        <taxon>Opitutia</taxon>
        <taxon>Opitutales</taxon>
        <taxon>Opitutaceae</taxon>
        <taxon>Rariglobus</taxon>
    </lineage>
</organism>